<organism evidence="3 4">
    <name type="scientific">Thlaspi arvense</name>
    <name type="common">Field penny-cress</name>
    <dbReference type="NCBI Taxonomy" id="13288"/>
    <lineage>
        <taxon>Eukaryota</taxon>
        <taxon>Viridiplantae</taxon>
        <taxon>Streptophyta</taxon>
        <taxon>Embryophyta</taxon>
        <taxon>Tracheophyta</taxon>
        <taxon>Spermatophyta</taxon>
        <taxon>Magnoliopsida</taxon>
        <taxon>eudicotyledons</taxon>
        <taxon>Gunneridae</taxon>
        <taxon>Pentapetalae</taxon>
        <taxon>rosids</taxon>
        <taxon>malvids</taxon>
        <taxon>Brassicales</taxon>
        <taxon>Brassicaceae</taxon>
        <taxon>Thlaspideae</taxon>
        <taxon>Thlaspi</taxon>
    </lineage>
</organism>
<keyword evidence="4" id="KW-1185">Reference proteome</keyword>
<gene>
    <name evidence="3" type="ORF">TAV2_LOCUS10309</name>
</gene>
<protein>
    <recommendedName>
        <fullName evidence="2">UBA domain-containing protein</fullName>
    </recommendedName>
</protein>
<dbReference type="PANTHER" id="PTHR31805">
    <property type="entry name" value="RECEPTOR-LIKE KINASE, PUTATIVE (DUF1421)-RELATED"/>
    <property type="match status" value="1"/>
</dbReference>
<feature type="compositionally biased region" description="Pro residues" evidence="1">
    <location>
        <begin position="299"/>
        <end position="328"/>
    </location>
</feature>
<dbReference type="Proteomes" id="UP000836841">
    <property type="component" value="Chromosome 3"/>
</dbReference>
<dbReference type="PANTHER" id="PTHR31805:SF14">
    <property type="entry name" value="RECEPTOR-LIKE KINASE, PUTATIVE (DUF1421)-RELATED"/>
    <property type="match status" value="1"/>
</dbReference>
<accession>A0AAU9S719</accession>
<dbReference type="InterPro" id="IPR015940">
    <property type="entry name" value="UBA"/>
</dbReference>
<evidence type="ECO:0000313" key="3">
    <source>
        <dbReference type="EMBL" id="CAH2055377.1"/>
    </source>
</evidence>
<feature type="compositionally biased region" description="Polar residues" evidence="1">
    <location>
        <begin position="256"/>
        <end position="268"/>
    </location>
</feature>
<evidence type="ECO:0000313" key="4">
    <source>
        <dbReference type="Proteomes" id="UP000836841"/>
    </source>
</evidence>
<dbReference type="InterPro" id="IPR010820">
    <property type="entry name" value="DUF1421"/>
</dbReference>
<feature type="compositionally biased region" description="Low complexity" evidence="1">
    <location>
        <begin position="269"/>
        <end position="291"/>
    </location>
</feature>
<name>A0AAU9S719_THLAR</name>
<sequence>ETHNPESEKTFGGSMNTCQFTEKQIMDLSSSSPPATDFIDLMNNTTNSHYKLRLGEDGLESSKEEMVPSYDFQPIRHNTAVGLSQSALNLAGSTTATVWSPSDSKPVSTLSNRGFGSLDSIEPTKLVPDKGENVPTTTILCEIERTMKKHADTLLHVMEGVSARLTQLETTTHNLENLVDDLKFSVDNSHGNTHGKMRQLQNILVEVQSGVQLLKDRHEIVEAQLQLSKLQVSELEQHPEMHSVRVDGTAQSPALVTPQQMPQFPPLNSLSQQIPRPQSSSSQLLAQLPTQFSPQQEPYCPPPSHSQPPPPNQIPYQAPPQTQPPHQPPQQSQYPQQSPPPSGYSPEEHPSYAMQSYSPNPPRQQPRAGSAPCQQLYKAPPQPQPSMYDGAGGRSSSSFPSGYSSESYPYTGSPSSAKPPHMSSSGTGYSQLPNSRPMAAAVRRGGDSSSPRSESRVPIDDVIDRVTTMGFPRDHVRAAVRKLTENGQAVDLNVVLDKLMNEGGGAWFGDR</sequence>
<dbReference type="EMBL" id="OU466859">
    <property type="protein sequence ID" value="CAH2055377.1"/>
    <property type="molecule type" value="Genomic_DNA"/>
</dbReference>
<feature type="domain" description="UBA" evidence="2">
    <location>
        <begin position="451"/>
        <end position="502"/>
    </location>
</feature>
<evidence type="ECO:0000256" key="1">
    <source>
        <dbReference type="SAM" id="MobiDB-lite"/>
    </source>
</evidence>
<feature type="non-terminal residue" evidence="3">
    <location>
        <position position="1"/>
    </location>
</feature>
<dbReference type="AlphaFoldDB" id="A0AAU9S719"/>
<reference evidence="3 4" key="1">
    <citation type="submission" date="2022-03" db="EMBL/GenBank/DDBJ databases">
        <authorList>
            <person name="Nunn A."/>
            <person name="Chopra R."/>
            <person name="Nunn A."/>
            <person name="Contreras Garrido A."/>
        </authorList>
    </citation>
    <scope>NUCLEOTIDE SEQUENCE [LARGE SCALE GENOMIC DNA]</scope>
</reference>
<evidence type="ECO:0000259" key="2">
    <source>
        <dbReference type="PROSITE" id="PS50030"/>
    </source>
</evidence>
<dbReference type="PROSITE" id="PS50030">
    <property type="entry name" value="UBA"/>
    <property type="match status" value="1"/>
</dbReference>
<feature type="region of interest" description="Disordered" evidence="1">
    <location>
        <begin position="256"/>
        <end position="460"/>
    </location>
</feature>
<proteinExistence type="predicted"/>
<feature type="compositionally biased region" description="Low complexity" evidence="1">
    <location>
        <begin position="394"/>
        <end position="416"/>
    </location>
</feature>
<feature type="compositionally biased region" description="Polar residues" evidence="1">
    <location>
        <begin position="422"/>
        <end position="434"/>
    </location>
</feature>
<dbReference type="Pfam" id="PF07223">
    <property type="entry name" value="DUF1421"/>
    <property type="match status" value="1"/>
</dbReference>